<name>A0A7S2K333_9STRA</name>
<organism evidence="2">
    <name type="scientific">Leptocylindrus danicus</name>
    <dbReference type="NCBI Taxonomy" id="163516"/>
    <lineage>
        <taxon>Eukaryota</taxon>
        <taxon>Sar</taxon>
        <taxon>Stramenopiles</taxon>
        <taxon>Ochrophyta</taxon>
        <taxon>Bacillariophyta</taxon>
        <taxon>Coscinodiscophyceae</taxon>
        <taxon>Chaetocerotophycidae</taxon>
        <taxon>Leptocylindrales</taxon>
        <taxon>Leptocylindraceae</taxon>
        <taxon>Leptocylindrus</taxon>
    </lineage>
</organism>
<protein>
    <recommendedName>
        <fullName evidence="3">Outer membrane protein beta-barrel domain-containing protein</fullName>
    </recommendedName>
</protein>
<reference evidence="2" key="1">
    <citation type="submission" date="2021-01" db="EMBL/GenBank/DDBJ databases">
        <authorList>
            <person name="Corre E."/>
            <person name="Pelletier E."/>
            <person name="Niang G."/>
            <person name="Scheremetjew M."/>
            <person name="Finn R."/>
            <person name="Kale V."/>
            <person name="Holt S."/>
            <person name="Cochrane G."/>
            <person name="Meng A."/>
            <person name="Brown T."/>
            <person name="Cohen L."/>
        </authorList>
    </citation>
    <scope>NUCLEOTIDE SEQUENCE</scope>
    <source>
        <strain evidence="2">B650</strain>
    </source>
</reference>
<evidence type="ECO:0000256" key="1">
    <source>
        <dbReference type="SAM" id="SignalP"/>
    </source>
</evidence>
<gene>
    <name evidence="2" type="ORF">LDAN0321_LOCUS4072</name>
</gene>
<evidence type="ECO:0000313" key="2">
    <source>
        <dbReference type="EMBL" id="CAD9563593.1"/>
    </source>
</evidence>
<proteinExistence type="predicted"/>
<feature type="chain" id="PRO_5031310771" description="Outer membrane protein beta-barrel domain-containing protein" evidence="1">
    <location>
        <begin position="20"/>
        <end position="179"/>
    </location>
</feature>
<dbReference type="EMBL" id="HBGY01006637">
    <property type="protein sequence ID" value="CAD9563593.1"/>
    <property type="molecule type" value="Transcribed_RNA"/>
</dbReference>
<evidence type="ECO:0008006" key="3">
    <source>
        <dbReference type="Google" id="ProtNLM"/>
    </source>
</evidence>
<keyword evidence="1" id="KW-0732">Signal</keyword>
<feature type="signal peptide" evidence="1">
    <location>
        <begin position="1"/>
        <end position="19"/>
    </location>
</feature>
<sequence length="179" mass="21229">MKRFFLPLFLLFTIYTSFGQEKKIKPFFEVTFMPTIAINEDYTVDTDDDETFLRLSATFFRLGVGYQFGNRVLLSVNAGYDHHFPYAINAIPTYVKLRYNLWTDFEQSWFFQFSRGKMWRPADRFSDGDYYNVGMGYELESGSRWKPIIKFTYHRKNINGFEDDGVLESISIGIGFRFF</sequence>
<accession>A0A7S2K333</accession>
<dbReference type="AlphaFoldDB" id="A0A7S2K333"/>